<dbReference type="PANTHER" id="PTHR15131">
    <property type="entry name" value="SMALL NUCLEAR RNA ACTIVATING COMPLEX, POLYPEPTIDE 1"/>
    <property type="match status" value="1"/>
</dbReference>
<feature type="region of interest" description="Disordered" evidence="1">
    <location>
        <begin position="371"/>
        <end position="431"/>
    </location>
</feature>
<protein>
    <recommendedName>
        <fullName evidence="4">snRNA-activating protein complex subunit 1</fullName>
    </recommendedName>
</protein>
<dbReference type="AlphaFoldDB" id="A0AAV6VLB3"/>
<dbReference type="GO" id="GO:0042796">
    <property type="term" value="P:snRNA transcription by RNA polymerase III"/>
    <property type="evidence" value="ECO:0007669"/>
    <property type="project" value="TreeGrafter"/>
</dbReference>
<feature type="compositionally biased region" description="Basic and acidic residues" evidence="1">
    <location>
        <begin position="319"/>
        <end position="337"/>
    </location>
</feature>
<evidence type="ECO:0000313" key="3">
    <source>
        <dbReference type="Proteomes" id="UP000827092"/>
    </source>
</evidence>
<feature type="compositionally biased region" description="Polar residues" evidence="1">
    <location>
        <begin position="386"/>
        <end position="411"/>
    </location>
</feature>
<accession>A0AAV6VLB3</accession>
<dbReference type="EMBL" id="JAFNEN010000065">
    <property type="protein sequence ID" value="KAG8196689.1"/>
    <property type="molecule type" value="Genomic_DNA"/>
</dbReference>
<comment type="caution">
    <text evidence="2">The sequence shown here is derived from an EMBL/GenBank/DDBJ whole genome shotgun (WGS) entry which is preliminary data.</text>
</comment>
<dbReference type="GO" id="GO:0042795">
    <property type="term" value="P:snRNA transcription by RNA polymerase II"/>
    <property type="evidence" value="ECO:0007669"/>
    <property type="project" value="TreeGrafter"/>
</dbReference>
<gene>
    <name evidence="2" type="ORF">JTE90_023201</name>
</gene>
<keyword evidence="3" id="KW-1185">Reference proteome</keyword>
<evidence type="ECO:0000256" key="1">
    <source>
        <dbReference type="SAM" id="MobiDB-lite"/>
    </source>
</evidence>
<dbReference type="Proteomes" id="UP000827092">
    <property type="component" value="Unassembled WGS sequence"/>
</dbReference>
<dbReference type="GO" id="GO:0043565">
    <property type="term" value="F:sequence-specific DNA binding"/>
    <property type="evidence" value="ECO:0007669"/>
    <property type="project" value="TreeGrafter"/>
</dbReference>
<feature type="compositionally biased region" description="Acidic residues" evidence="1">
    <location>
        <begin position="372"/>
        <end position="383"/>
    </location>
</feature>
<evidence type="ECO:0008006" key="4">
    <source>
        <dbReference type="Google" id="ProtNLM"/>
    </source>
</evidence>
<dbReference type="InterPro" id="IPR019188">
    <property type="entry name" value="SNAPC1"/>
</dbReference>
<organism evidence="2 3">
    <name type="scientific">Oedothorax gibbosus</name>
    <dbReference type="NCBI Taxonomy" id="931172"/>
    <lineage>
        <taxon>Eukaryota</taxon>
        <taxon>Metazoa</taxon>
        <taxon>Ecdysozoa</taxon>
        <taxon>Arthropoda</taxon>
        <taxon>Chelicerata</taxon>
        <taxon>Arachnida</taxon>
        <taxon>Araneae</taxon>
        <taxon>Araneomorphae</taxon>
        <taxon>Entelegynae</taxon>
        <taxon>Araneoidea</taxon>
        <taxon>Linyphiidae</taxon>
        <taxon>Erigoninae</taxon>
        <taxon>Oedothorax</taxon>
    </lineage>
</organism>
<feature type="compositionally biased region" description="Basic residues" evidence="1">
    <location>
        <begin position="296"/>
        <end position="306"/>
    </location>
</feature>
<proteinExistence type="predicted"/>
<feature type="compositionally biased region" description="Basic and acidic residues" evidence="1">
    <location>
        <begin position="230"/>
        <end position="245"/>
    </location>
</feature>
<dbReference type="Pfam" id="PF09808">
    <property type="entry name" value="SNAPC1"/>
    <property type="match status" value="1"/>
</dbReference>
<name>A0AAV6VLB3_9ARAC</name>
<evidence type="ECO:0000313" key="2">
    <source>
        <dbReference type="EMBL" id="KAG8196689.1"/>
    </source>
</evidence>
<dbReference type="PANTHER" id="PTHR15131:SF3">
    <property type="entry name" value="SNRNA-ACTIVATING PROTEIN COMPLEX SUBUNIT 1"/>
    <property type="match status" value="1"/>
</dbReference>
<feature type="region of interest" description="Disordered" evidence="1">
    <location>
        <begin position="230"/>
        <end position="251"/>
    </location>
</feature>
<dbReference type="GO" id="GO:0019185">
    <property type="term" value="C:snRNA-activating protein complex"/>
    <property type="evidence" value="ECO:0007669"/>
    <property type="project" value="TreeGrafter"/>
</dbReference>
<feature type="region of interest" description="Disordered" evidence="1">
    <location>
        <begin position="287"/>
        <end position="346"/>
    </location>
</feature>
<reference evidence="2 3" key="1">
    <citation type="journal article" date="2022" name="Nat. Ecol. Evol.">
        <title>A masculinizing supergene underlies an exaggerated male reproductive morph in a spider.</title>
        <authorList>
            <person name="Hendrickx F."/>
            <person name="De Corte Z."/>
            <person name="Sonet G."/>
            <person name="Van Belleghem S.M."/>
            <person name="Kostlbacher S."/>
            <person name="Vangestel C."/>
        </authorList>
    </citation>
    <scope>NUCLEOTIDE SEQUENCE [LARGE SCALE GENOMIC DNA]</scope>
    <source>
        <strain evidence="2">W744_W776</strain>
    </source>
</reference>
<sequence>MSQVKYIAAGFQEDSEDLLNEFLKENSTNFTVFCTKWTERNFSLIFAGCETEELQQFTEEIFQITLGYFQHHSIIFQIGAVFLLYALYQNQKADPPVKIRITLPQWEVVRKLKALAEKNCYMHMHYIINFLYTNAFEFVYGSKYGPICSKGKAEMERPQNIPPFSLEDCKKEMRSFRNSNRLEEIAALTKEYLQCGEKYKTAFFEHEKRHLDVSKFSNFIKDLDNLLDTEPGKAKKEQRSKKPSDAKLGNRRAEIKANQFSRKARFRQLNASDSDDVDNDVDVDAIIEEQGTSSTRMRRPRRKKRVPKEQRRVGRPRKIKVEKVETDESDHGKAEKVKLKRGPKPRGLAQSYVSAYELKVPTVNKIVKDFLPDDSSETSEEDTNVQKDTNVQEDTNVQDKNVQEDMNVQEDTNVEDKEKDAKEDEELDIYF</sequence>